<dbReference type="EMBL" id="JYNY01000092">
    <property type="protein sequence ID" value="KJJ85696.1"/>
    <property type="molecule type" value="Genomic_DNA"/>
</dbReference>
<evidence type="ECO:0000256" key="2">
    <source>
        <dbReference type="ARBA" id="ARBA00005528"/>
    </source>
</evidence>
<dbReference type="InterPro" id="IPR046886">
    <property type="entry name" value="RsmE_MTase_dom"/>
</dbReference>
<evidence type="ECO:0000256" key="7">
    <source>
        <dbReference type="ARBA" id="ARBA00022691"/>
    </source>
</evidence>
<evidence type="ECO:0000313" key="14">
    <source>
        <dbReference type="Proteomes" id="UP000033428"/>
    </source>
</evidence>
<keyword evidence="3 10" id="KW-0963">Cytoplasm</keyword>
<dbReference type="InterPro" id="IPR006700">
    <property type="entry name" value="RsmE"/>
</dbReference>
<comment type="caution">
    <text evidence="13">The sequence shown here is derived from an EMBL/GenBank/DDBJ whole genome shotgun (WGS) entry which is preliminary data.</text>
</comment>
<evidence type="ECO:0000256" key="5">
    <source>
        <dbReference type="ARBA" id="ARBA00022603"/>
    </source>
</evidence>
<keyword evidence="4 10" id="KW-0698">rRNA processing</keyword>
<keyword evidence="5 10" id="KW-0489">Methyltransferase</keyword>
<dbReference type="SUPFAM" id="SSF75217">
    <property type="entry name" value="alpha/beta knot"/>
    <property type="match status" value="1"/>
</dbReference>
<dbReference type="GO" id="GO:0005737">
    <property type="term" value="C:cytoplasm"/>
    <property type="evidence" value="ECO:0007669"/>
    <property type="project" value="UniProtKB-SubCell"/>
</dbReference>
<feature type="domain" description="Ribosomal RNA small subunit methyltransferase E PUA-like" evidence="12">
    <location>
        <begin position="20"/>
        <end position="61"/>
    </location>
</feature>
<dbReference type="AlphaFoldDB" id="A0A0F0CVY0"/>
<gene>
    <name evidence="13" type="ORF">OMAG_000458</name>
</gene>
<organism evidence="13 14">
    <name type="scientific">Candidatus Omnitrophus magneticus</name>
    <dbReference type="NCBI Taxonomy" id="1609969"/>
    <lineage>
        <taxon>Bacteria</taxon>
        <taxon>Pseudomonadati</taxon>
        <taxon>Candidatus Omnitrophota</taxon>
        <taxon>Candidatus Omnitrophus</taxon>
    </lineage>
</organism>
<sequence length="251" mass="28260">MSRFFAPKKNIDQEKSLIFIDGKEAHHIINVMRLGELDDVIIFDGEGNEYIGSIFSIDTKNHRVIVKILSSHKGPLETPNEIHLLQAIPKKDKMEYIIEKATELGVKKIIPVITDRTIVRPDKMSSLSKNTRWNLISETSAKQCGRADIPEIAPIQKYDDALKKWEEYSLILCASLTKKNVYIKDALKKNTGNIQKILLMIGPEGDFSPEEISQIEDHPNCVLISLGKLVLKSDTAGLFALSVISYELAMK</sequence>
<protein>
    <recommendedName>
        <fullName evidence="10">Ribosomal RNA small subunit methyltransferase E</fullName>
        <ecNumber evidence="10">2.1.1.193</ecNumber>
    </recommendedName>
</protein>
<dbReference type="NCBIfam" id="TIGR00046">
    <property type="entry name" value="RsmE family RNA methyltransferase"/>
    <property type="match status" value="1"/>
</dbReference>
<evidence type="ECO:0000256" key="9">
    <source>
        <dbReference type="ARBA" id="ARBA00047944"/>
    </source>
</evidence>
<name>A0A0F0CVY0_9BACT</name>
<dbReference type="InterPro" id="IPR046887">
    <property type="entry name" value="RsmE_PUA-like"/>
</dbReference>
<evidence type="ECO:0000256" key="10">
    <source>
        <dbReference type="PIRNR" id="PIRNR015601"/>
    </source>
</evidence>
<keyword evidence="14" id="KW-1185">Reference proteome</keyword>
<dbReference type="InterPro" id="IPR015947">
    <property type="entry name" value="PUA-like_sf"/>
</dbReference>
<dbReference type="PANTHER" id="PTHR30027">
    <property type="entry name" value="RIBOSOMAL RNA SMALL SUBUNIT METHYLTRANSFERASE E"/>
    <property type="match status" value="1"/>
</dbReference>
<dbReference type="SUPFAM" id="SSF88697">
    <property type="entry name" value="PUA domain-like"/>
    <property type="match status" value="1"/>
</dbReference>
<dbReference type="EC" id="2.1.1.193" evidence="10"/>
<dbReference type="GO" id="GO:0070475">
    <property type="term" value="P:rRNA base methylation"/>
    <property type="evidence" value="ECO:0007669"/>
    <property type="project" value="TreeGrafter"/>
</dbReference>
<evidence type="ECO:0000259" key="11">
    <source>
        <dbReference type="Pfam" id="PF04452"/>
    </source>
</evidence>
<evidence type="ECO:0000313" key="13">
    <source>
        <dbReference type="EMBL" id="KJJ85696.1"/>
    </source>
</evidence>
<dbReference type="PATRIC" id="fig|1609969.3.peg.518"/>
<evidence type="ECO:0000259" key="12">
    <source>
        <dbReference type="Pfam" id="PF20260"/>
    </source>
</evidence>
<dbReference type="InterPro" id="IPR029026">
    <property type="entry name" value="tRNA_m1G_MTases_N"/>
</dbReference>
<keyword evidence="7 10" id="KW-0949">S-adenosyl-L-methionine</keyword>
<feature type="domain" description="Ribosomal RNA small subunit methyltransferase E methyltransferase" evidence="11">
    <location>
        <begin position="77"/>
        <end position="245"/>
    </location>
</feature>
<comment type="function">
    <text evidence="8 10">Specifically methylates the N3 position of the uracil ring of uridine 1498 (m3U1498) in 16S rRNA. Acts on the fully assembled 30S ribosomal subunit.</text>
</comment>
<dbReference type="Proteomes" id="UP000033428">
    <property type="component" value="Unassembled WGS sequence"/>
</dbReference>
<comment type="catalytic activity">
    <reaction evidence="9 10">
        <text>uridine(1498) in 16S rRNA + S-adenosyl-L-methionine = N(3)-methyluridine(1498) in 16S rRNA + S-adenosyl-L-homocysteine + H(+)</text>
        <dbReference type="Rhea" id="RHEA:42920"/>
        <dbReference type="Rhea" id="RHEA-COMP:10283"/>
        <dbReference type="Rhea" id="RHEA-COMP:10284"/>
        <dbReference type="ChEBI" id="CHEBI:15378"/>
        <dbReference type="ChEBI" id="CHEBI:57856"/>
        <dbReference type="ChEBI" id="CHEBI:59789"/>
        <dbReference type="ChEBI" id="CHEBI:65315"/>
        <dbReference type="ChEBI" id="CHEBI:74502"/>
        <dbReference type="EC" id="2.1.1.193"/>
    </reaction>
</comment>
<comment type="subcellular location">
    <subcellularLocation>
        <location evidence="1 10">Cytoplasm</location>
    </subcellularLocation>
</comment>
<comment type="similarity">
    <text evidence="2 10">Belongs to the RNA methyltransferase RsmE family.</text>
</comment>
<evidence type="ECO:0000256" key="1">
    <source>
        <dbReference type="ARBA" id="ARBA00004496"/>
    </source>
</evidence>
<dbReference type="Gene3D" id="3.40.1280.10">
    <property type="match status" value="1"/>
</dbReference>
<reference evidence="13 14" key="1">
    <citation type="submission" date="2015-02" db="EMBL/GenBank/DDBJ databases">
        <title>Single-cell genomics of uncultivated deep-branching MTB reveals a conserved set of magnetosome genes.</title>
        <authorList>
            <person name="Kolinko S."/>
            <person name="Richter M."/>
            <person name="Glockner F.O."/>
            <person name="Brachmann A."/>
            <person name="Schuler D."/>
        </authorList>
    </citation>
    <scope>NUCLEOTIDE SEQUENCE [LARGE SCALE GENOMIC DNA]</scope>
    <source>
        <strain evidence="13">SKK-01</strain>
    </source>
</reference>
<dbReference type="Pfam" id="PF20260">
    <property type="entry name" value="PUA_4"/>
    <property type="match status" value="1"/>
</dbReference>
<keyword evidence="6 10" id="KW-0808">Transferase</keyword>
<dbReference type="PANTHER" id="PTHR30027:SF3">
    <property type="entry name" value="16S RRNA (URACIL(1498)-N(3))-METHYLTRANSFERASE"/>
    <property type="match status" value="1"/>
</dbReference>
<dbReference type="GO" id="GO:0070042">
    <property type="term" value="F:rRNA (uridine-N3-)-methyltransferase activity"/>
    <property type="evidence" value="ECO:0007669"/>
    <property type="project" value="TreeGrafter"/>
</dbReference>
<dbReference type="InterPro" id="IPR029028">
    <property type="entry name" value="Alpha/beta_knot_MTases"/>
</dbReference>
<proteinExistence type="inferred from homology"/>
<dbReference type="Pfam" id="PF04452">
    <property type="entry name" value="Methyltrans_RNA"/>
    <property type="match status" value="1"/>
</dbReference>
<evidence type="ECO:0000256" key="6">
    <source>
        <dbReference type="ARBA" id="ARBA00022679"/>
    </source>
</evidence>
<dbReference type="Gene3D" id="2.40.240.20">
    <property type="entry name" value="Hypothetical PUA domain-like, domain 1"/>
    <property type="match status" value="1"/>
</dbReference>
<dbReference type="CDD" id="cd18084">
    <property type="entry name" value="RsmE-like"/>
    <property type="match status" value="1"/>
</dbReference>
<dbReference type="PIRSF" id="PIRSF015601">
    <property type="entry name" value="MTase_slr0722"/>
    <property type="match status" value="1"/>
</dbReference>
<evidence type="ECO:0000256" key="4">
    <source>
        <dbReference type="ARBA" id="ARBA00022552"/>
    </source>
</evidence>
<evidence type="ECO:0000256" key="3">
    <source>
        <dbReference type="ARBA" id="ARBA00022490"/>
    </source>
</evidence>
<accession>A0A0F0CVY0</accession>
<evidence type="ECO:0000256" key="8">
    <source>
        <dbReference type="ARBA" id="ARBA00025699"/>
    </source>
</evidence>